<sequence>MANSGYYPYEPSKAGATVAMLLFGSSAFVHLWQILKARTWFFTAFLIGAFMMTLGYIFRLISARSPDSLVPYIGQSMFIILPPSLYAATIYMTYGRIVVYVGKPHLSIISPRKVTKLFVLGDVSAFLLQLGGGGMQTIDSMRNIGQKVLVVGLFVQLIFFGFFLYVSVSFQIRLRRSGFDLIGGLWRRLLQILFLVSALIIARCVFRIIEYVEGTGGYLYSHEAFMYLFDMIPMFFVQAIFHFYHPGKILVAKSFPDDQHCDESRPVCANCNISNRHCSYEDLVSKAYTLVKSPSKLPTSRGPKGADKTTLKSPSRSSIDAGTANDSLPVNKLHLELFHHFISEILTVVGFERLSDGCSTVKMIKIILTAPFLMNQILAFAALHLSIIRPLQRKFYRDHAAQLQTHALSEFNGANMDLTPDTCLPMFLFSSILALHMLSEKLVYCKDAFEDFLDDFIQSLRLYRGVRAVTNQSWHLLRESPLKSVLEVEAHALDQGVSEHECLELMSRIESSPLDSNIKDIYRQAIEYLQKAINASHTHPSKLSTIGPILSWPVIIPDQYIDFLSERRPQALVILSYFGALLHLHRDMWTFGDGGLYIISSVKGYLGPSWADWLRWPNQVMDEPSIMSEIDGYPTHK</sequence>
<feature type="transmembrane region" description="Helical" evidence="9">
    <location>
        <begin position="189"/>
        <end position="209"/>
    </location>
</feature>
<reference evidence="10" key="1">
    <citation type="submission" date="2021-08" db="EMBL/GenBank/DDBJ databases">
        <title>Global Aspergillus fumigatus from environmental and clinical sources.</title>
        <authorList>
            <person name="Barber A."/>
            <person name="Sae-Ong T."/>
        </authorList>
    </citation>
    <scope>NUCLEOTIDE SEQUENCE</scope>
    <source>
        <strain evidence="10">NRZ-2016-071</strain>
    </source>
</reference>
<dbReference type="AlphaFoldDB" id="A0A9P8NMY5"/>
<comment type="subcellular location">
    <subcellularLocation>
        <location evidence="1">Membrane</location>
        <topology evidence="1">Multi-pass membrane protein</topology>
    </subcellularLocation>
</comment>
<evidence type="ECO:0008006" key="12">
    <source>
        <dbReference type="Google" id="ProtNLM"/>
    </source>
</evidence>
<proteinExistence type="predicted"/>
<name>A0A9P8NMY5_ASPFM</name>
<dbReference type="GO" id="GO:0016020">
    <property type="term" value="C:membrane"/>
    <property type="evidence" value="ECO:0007669"/>
    <property type="project" value="UniProtKB-SubCell"/>
</dbReference>
<dbReference type="InterPro" id="IPR007568">
    <property type="entry name" value="RTA1"/>
</dbReference>
<keyword evidence="3 9" id="KW-1133">Transmembrane helix</keyword>
<gene>
    <name evidence="10" type="ORF">KXV57_003767</name>
</gene>
<evidence type="ECO:0000256" key="4">
    <source>
        <dbReference type="ARBA" id="ARBA00023015"/>
    </source>
</evidence>
<keyword evidence="7" id="KW-0539">Nucleus</keyword>
<keyword evidence="6" id="KW-0804">Transcription</keyword>
<feature type="transmembrane region" description="Helical" evidence="9">
    <location>
        <begin position="14"/>
        <end position="32"/>
    </location>
</feature>
<comment type="caution">
    <text evidence="10">The sequence shown here is derived from an EMBL/GenBank/DDBJ whole genome shotgun (WGS) entry which is preliminary data.</text>
</comment>
<evidence type="ECO:0000256" key="3">
    <source>
        <dbReference type="ARBA" id="ARBA00022989"/>
    </source>
</evidence>
<evidence type="ECO:0000313" key="10">
    <source>
        <dbReference type="EMBL" id="KAH1908000.1"/>
    </source>
</evidence>
<dbReference type="CDD" id="cd00067">
    <property type="entry name" value="GAL4"/>
    <property type="match status" value="1"/>
</dbReference>
<dbReference type="InterPro" id="IPR001138">
    <property type="entry name" value="Zn2Cys6_DnaBD"/>
</dbReference>
<feature type="region of interest" description="Disordered" evidence="8">
    <location>
        <begin position="294"/>
        <end position="323"/>
    </location>
</feature>
<evidence type="ECO:0000256" key="5">
    <source>
        <dbReference type="ARBA" id="ARBA00023136"/>
    </source>
</evidence>
<dbReference type="GO" id="GO:0008270">
    <property type="term" value="F:zinc ion binding"/>
    <property type="evidence" value="ECO:0007669"/>
    <property type="project" value="InterPro"/>
</dbReference>
<keyword evidence="4" id="KW-0805">Transcription regulation</keyword>
<feature type="transmembrane region" description="Helical" evidence="9">
    <location>
        <begin position="114"/>
        <end position="132"/>
    </location>
</feature>
<dbReference type="GO" id="GO:0000981">
    <property type="term" value="F:DNA-binding transcription factor activity, RNA polymerase II-specific"/>
    <property type="evidence" value="ECO:0007669"/>
    <property type="project" value="InterPro"/>
</dbReference>
<evidence type="ECO:0000313" key="11">
    <source>
        <dbReference type="Proteomes" id="UP000813423"/>
    </source>
</evidence>
<feature type="transmembrane region" description="Helical" evidence="9">
    <location>
        <begin position="224"/>
        <end position="244"/>
    </location>
</feature>
<dbReference type="Pfam" id="PF04479">
    <property type="entry name" value="RTA1"/>
    <property type="match status" value="1"/>
</dbReference>
<feature type="transmembrane region" description="Helical" evidence="9">
    <location>
        <begin position="39"/>
        <end position="58"/>
    </location>
</feature>
<feature type="compositionally biased region" description="Polar residues" evidence="8">
    <location>
        <begin position="311"/>
        <end position="323"/>
    </location>
</feature>
<evidence type="ECO:0000256" key="2">
    <source>
        <dbReference type="ARBA" id="ARBA00022692"/>
    </source>
</evidence>
<keyword evidence="5 9" id="KW-0472">Membrane</keyword>
<feature type="transmembrane region" description="Helical" evidence="9">
    <location>
        <begin position="366"/>
        <end position="387"/>
    </location>
</feature>
<dbReference type="PANTHER" id="PTHR31465:SF33">
    <property type="entry name" value="DOMAIN PROTEIN, PUTATIVE (AFU_ORTHOLOGUE AFUA_5G01310)-RELATED"/>
    <property type="match status" value="1"/>
</dbReference>
<organism evidence="10 11">
    <name type="scientific">Aspergillus fumigatus</name>
    <name type="common">Neosartorya fumigata</name>
    <dbReference type="NCBI Taxonomy" id="746128"/>
    <lineage>
        <taxon>Eukaryota</taxon>
        <taxon>Fungi</taxon>
        <taxon>Dikarya</taxon>
        <taxon>Ascomycota</taxon>
        <taxon>Pezizomycotina</taxon>
        <taxon>Eurotiomycetes</taxon>
        <taxon>Eurotiomycetidae</taxon>
        <taxon>Eurotiales</taxon>
        <taxon>Aspergillaceae</taxon>
        <taxon>Aspergillus</taxon>
        <taxon>Aspergillus subgen. Fumigati</taxon>
    </lineage>
</organism>
<feature type="transmembrane region" description="Helical" evidence="9">
    <location>
        <begin position="78"/>
        <end position="102"/>
    </location>
</feature>
<evidence type="ECO:0000256" key="1">
    <source>
        <dbReference type="ARBA" id="ARBA00004141"/>
    </source>
</evidence>
<evidence type="ECO:0000256" key="9">
    <source>
        <dbReference type="SAM" id="Phobius"/>
    </source>
</evidence>
<feature type="transmembrane region" description="Helical" evidence="9">
    <location>
        <begin position="144"/>
        <end position="168"/>
    </location>
</feature>
<accession>A0A9P8NMY5</accession>
<dbReference type="Proteomes" id="UP000813423">
    <property type="component" value="Unassembled WGS sequence"/>
</dbReference>
<keyword evidence="2 9" id="KW-0812">Transmembrane</keyword>
<protein>
    <recommendedName>
        <fullName evidence="12">C6 finger domain-containing protein</fullName>
    </recommendedName>
</protein>
<evidence type="ECO:0000256" key="7">
    <source>
        <dbReference type="ARBA" id="ARBA00023242"/>
    </source>
</evidence>
<dbReference type="PANTHER" id="PTHR31465">
    <property type="entry name" value="PROTEIN RTA1-RELATED"/>
    <property type="match status" value="1"/>
</dbReference>
<dbReference type="EMBL" id="JAIBSC010000023">
    <property type="protein sequence ID" value="KAH1908000.1"/>
    <property type="molecule type" value="Genomic_DNA"/>
</dbReference>
<evidence type="ECO:0000256" key="8">
    <source>
        <dbReference type="SAM" id="MobiDB-lite"/>
    </source>
</evidence>
<evidence type="ECO:0000256" key="6">
    <source>
        <dbReference type="ARBA" id="ARBA00023163"/>
    </source>
</evidence>